<dbReference type="RefSeq" id="WP_111491981.1">
    <property type="nucleotide sequence ID" value="NZ_CP031264.1"/>
</dbReference>
<organism evidence="2 3">
    <name type="scientific">Peterkaempfera bronchialis</name>
    <dbReference type="NCBI Taxonomy" id="2126346"/>
    <lineage>
        <taxon>Bacteria</taxon>
        <taxon>Bacillati</taxon>
        <taxon>Actinomycetota</taxon>
        <taxon>Actinomycetes</taxon>
        <taxon>Kitasatosporales</taxon>
        <taxon>Streptomycetaceae</taxon>
        <taxon>Peterkaempfera</taxon>
    </lineage>
</organism>
<proteinExistence type="predicted"/>
<evidence type="ECO:0000313" key="3">
    <source>
        <dbReference type="Proteomes" id="UP000249340"/>
    </source>
</evidence>
<dbReference type="OrthoDB" id="3173428at2"/>
<accession>A0A345SUJ3</accession>
<dbReference type="AlphaFoldDB" id="A0A345SUJ3"/>
<dbReference type="PANTHER" id="PTHR22642">
    <property type="entry name" value="IMIDAZOLONEPROPIONASE"/>
    <property type="match status" value="1"/>
</dbReference>
<dbReference type="Proteomes" id="UP000249340">
    <property type="component" value="Chromosome"/>
</dbReference>
<dbReference type="InterPro" id="IPR033932">
    <property type="entry name" value="YtcJ-like"/>
</dbReference>
<gene>
    <name evidence="2" type="ORF">C7M71_008040</name>
</gene>
<reference evidence="3" key="1">
    <citation type="submission" date="2018-07" db="EMBL/GenBank/DDBJ databases">
        <title>Streptacidiphilus bronchialis DSM 106435 chromosome.</title>
        <authorList>
            <person name="Batra D."/>
            <person name="Gulvik C.A."/>
        </authorList>
    </citation>
    <scope>NUCLEOTIDE SEQUENCE [LARGE SCALE GENOMIC DNA]</scope>
    <source>
        <strain evidence="3">DSM 106435</strain>
    </source>
</reference>
<dbReference type="InterPro" id="IPR032466">
    <property type="entry name" value="Metal_Hydrolase"/>
</dbReference>
<dbReference type="GO" id="GO:0016810">
    <property type="term" value="F:hydrolase activity, acting on carbon-nitrogen (but not peptide) bonds"/>
    <property type="evidence" value="ECO:0007669"/>
    <property type="project" value="InterPro"/>
</dbReference>
<keyword evidence="2" id="KW-0378">Hydrolase</keyword>
<evidence type="ECO:0000259" key="1">
    <source>
        <dbReference type="Pfam" id="PF07969"/>
    </source>
</evidence>
<name>A0A345SUJ3_9ACTN</name>
<dbReference type="InterPro" id="IPR011059">
    <property type="entry name" value="Metal-dep_hydrolase_composite"/>
</dbReference>
<dbReference type="Gene3D" id="2.30.40.10">
    <property type="entry name" value="Urease, subunit C, domain 1"/>
    <property type="match status" value="1"/>
</dbReference>
<dbReference type="PANTHER" id="PTHR22642:SF2">
    <property type="entry name" value="PROTEIN LONG AFTER FAR-RED 3"/>
    <property type="match status" value="1"/>
</dbReference>
<dbReference type="Gene3D" id="3.10.310.70">
    <property type="match status" value="1"/>
</dbReference>
<dbReference type="SUPFAM" id="SSF51556">
    <property type="entry name" value="Metallo-dependent hydrolases"/>
    <property type="match status" value="1"/>
</dbReference>
<dbReference type="EMBL" id="CP031264">
    <property type="protein sequence ID" value="AXI77398.1"/>
    <property type="molecule type" value="Genomic_DNA"/>
</dbReference>
<keyword evidence="3" id="KW-1185">Reference proteome</keyword>
<dbReference type="Pfam" id="PF07969">
    <property type="entry name" value="Amidohydro_3"/>
    <property type="match status" value="1"/>
</dbReference>
<feature type="domain" description="Amidohydrolase 3" evidence="1">
    <location>
        <begin position="49"/>
        <end position="547"/>
    </location>
</feature>
<protein>
    <submittedName>
        <fullName evidence="2">Amidohydrolase</fullName>
    </submittedName>
</protein>
<dbReference type="KEGG" id="stri:C7M71_008040"/>
<dbReference type="CDD" id="cd01300">
    <property type="entry name" value="YtcJ_like"/>
    <property type="match status" value="1"/>
</dbReference>
<dbReference type="InterPro" id="IPR013108">
    <property type="entry name" value="Amidohydro_3"/>
</dbReference>
<sequence>MTLILRGGRVWTGDPERPEASAVAVSGGRITAVGDDAEVRRAAGSGPVEVFELAGRTLVPGLQDAHIHPVWGALEALRCDLTGAADAEECVATVREYAAAHPGQPWIRGGGWAMDCFPGGWPTRELLDSAVPDRPVFLPNSDHHSAWVNSAALACAGIDAATPDPAAGRIERDADGRPTGVLHEGAMDLVARVLPEDTAEEQLRALGHAQAMLFRYGITGWQDAIVGPYGGAGDTLAAYRQADASGLLEARVTGALWWDRDRGLEQIDDLVARRGEPGRRFRAGAVKVMQDGVLESATGALLEPYLDSCGCATGNLGRSHVPAELLAEAVTRLDAAGFQVHFHAIGDRAVRECLDAVAAAVRAGGARERRHHIAHVQLVDEADIGRFAELGVTANVQSLWATHHPQTDELTNPMLGERRAGQQYPFRRLLDSGARLAGGSDWPVTTADPWQAMHVAVHRTEPPGSAHSGHPGADRPFLPEERLGLADILRAYTAGSAWVNGNDAEVGTVREGMAADLAVLDRDLFDPAAGVAGTRAVLTMVAGTVVHAE</sequence>
<dbReference type="Gene3D" id="3.20.20.140">
    <property type="entry name" value="Metal-dependent hydrolases"/>
    <property type="match status" value="1"/>
</dbReference>
<evidence type="ECO:0000313" key="2">
    <source>
        <dbReference type="EMBL" id="AXI77398.1"/>
    </source>
</evidence>
<dbReference type="SUPFAM" id="SSF51338">
    <property type="entry name" value="Composite domain of metallo-dependent hydrolases"/>
    <property type="match status" value="1"/>
</dbReference>